<dbReference type="InterPro" id="IPR000595">
    <property type="entry name" value="cNMP-bd_dom"/>
</dbReference>
<proteinExistence type="predicted"/>
<comment type="caution">
    <text evidence="6">The sequence shown here is derived from an EMBL/GenBank/DDBJ whole genome shotgun (WGS) entry which is preliminary data.</text>
</comment>
<dbReference type="RefSeq" id="WP_154529428.1">
    <property type="nucleotide sequence ID" value="NZ_VUNH01000011.1"/>
</dbReference>
<dbReference type="SMART" id="SM00100">
    <property type="entry name" value="cNMP"/>
    <property type="match status" value="1"/>
</dbReference>
<evidence type="ECO:0000259" key="5">
    <source>
        <dbReference type="PROSITE" id="PS51063"/>
    </source>
</evidence>
<organism evidence="6 7">
    <name type="scientific">Pyramidobacter porci</name>
    <dbReference type="NCBI Taxonomy" id="2605789"/>
    <lineage>
        <taxon>Bacteria</taxon>
        <taxon>Thermotogati</taxon>
        <taxon>Synergistota</taxon>
        <taxon>Synergistia</taxon>
        <taxon>Synergistales</taxon>
        <taxon>Dethiosulfovibrionaceae</taxon>
        <taxon>Pyramidobacter</taxon>
    </lineage>
</organism>
<dbReference type="EMBL" id="VUNH01000011">
    <property type="protein sequence ID" value="MST56345.1"/>
    <property type="molecule type" value="Genomic_DNA"/>
</dbReference>
<evidence type="ECO:0000259" key="4">
    <source>
        <dbReference type="PROSITE" id="PS50042"/>
    </source>
</evidence>
<dbReference type="CDD" id="cd00038">
    <property type="entry name" value="CAP_ED"/>
    <property type="match status" value="1"/>
</dbReference>
<keyword evidence="3" id="KW-0804">Transcription</keyword>
<dbReference type="InterPro" id="IPR036390">
    <property type="entry name" value="WH_DNA-bd_sf"/>
</dbReference>
<evidence type="ECO:0000313" key="6">
    <source>
        <dbReference type="EMBL" id="MST56345.1"/>
    </source>
</evidence>
<keyword evidence="1" id="KW-0805">Transcription regulation</keyword>
<dbReference type="PROSITE" id="PS51063">
    <property type="entry name" value="HTH_CRP_2"/>
    <property type="match status" value="1"/>
</dbReference>
<dbReference type="Pfam" id="PF00027">
    <property type="entry name" value="cNMP_binding"/>
    <property type="match status" value="1"/>
</dbReference>
<reference evidence="6 7" key="1">
    <citation type="submission" date="2019-08" db="EMBL/GenBank/DDBJ databases">
        <title>In-depth cultivation of the pig gut microbiome towards novel bacterial diversity and tailored functional studies.</title>
        <authorList>
            <person name="Wylensek D."/>
            <person name="Hitch T.C.A."/>
            <person name="Clavel T."/>
        </authorList>
    </citation>
    <scope>NUCLEOTIDE SEQUENCE [LARGE SCALE GENOMIC DNA]</scope>
    <source>
        <strain evidence="6 7">SM-530-WT-4B</strain>
    </source>
</reference>
<dbReference type="PROSITE" id="PS50042">
    <property type="entry name" value="CNMP_BINDING_3"/>
    <property type="match status" value="1"/>
</dbReference>
<evidence type="ECO:0000256" key="2">
    <source>
        <dbReference type="ARBA" id="ARBA00023125"/>
    </source>
</evidence>
<dbReference type="SUPFAM" id="SSF51206">
    <property type="entry name" value="cAMP-binding domain-like"/>
    <property type="match status" value="1"/>
</dbReference>
<name>A0A6L5YDY6_9BACT</name>
<feature type="domain" description="Cyclic nucleotide-binding" evidence="4">
    <location>
        <begin position="11"/>
        <end position="83"/>
    </location>
</feature>
<dbReference type="GO" id="GO:0006355">
    <property type="term" value="P:regulation of DNA-templated transcription"/>
    <property type="evidence" value="ECO:0007669"/>
    <property type="project" value="InterPro"/>
</dbReference>
<dbReference type="Pfam" id="PF13545">
    <property type="entry name" value="HTH_Crp_2"/>
    <property type="match status" value="1"/>
</dbReference>
<dbReference type="InterPro" id="IPR014710">
    <property type="entry name" value="RmlC-like_jellyroll"/>
</dbReference>
<dbReference type="AlphaFoldDB" id="A0A6L5YDY6"/>
<keyword evidence="7" id="KW-1185">Reference proteome</keyword>
<dbReference type="Gene3D" id="2.60.120.10">
    <property type="entry name" value="Jelly Rolls"/>
    <property type="match status" value="1"/>
</dbReference>
<accession>A0A6L5YDY6</accession>
<dbReference type="InterPro" id="IPR018490">
    <property type="entry name" value="cNMP-bd_dom_sf"/>
</dbReference>
<evidence type="ECO:0000256" key="1">
    <source>
        <dbReference type="ARBA" id="ARBA00023015"/>
    </source>
</evidence>
<gene>
    <name evidence="6" type="ORF">FYJ74_09910</name>
</gene>
<evidence type="ECO:0000256" key="3">
    <source>
        <dbReference type="ARBA" id="ARBA00023163"/>
    </source>
</evidence>
<protein>
    <submittedName>
        <fullName evidence="6">Crp/Fnr family transcriptional regulator</fullName>
    </submittedName>
</protein>
<dbReference type="SUPFAM" id="SSF46785">
    <property type="entry name" value="Winged helix' DNA-binding domain"/>
    <property type="match status" value="1"/>
</dbReference>
<keyword evidence="2" id="KW-0238">DNA-binding</keyword>
<dbReference type="GO" id="GO:0003677">
    <property type="term" value="F:DNA binding"/>
    <property type="evidence" value="ECO:0007669"/>
    <property type="project" value="UniProtKB-KW"/>
</dbReference>
<dbReference type="Proteomes" id="UP000473699">
    <property type="component" value="Unassembled WGS sequence"/>
</dbReference>
<evidence type="ECO:0000313" key="7">
    <source>
        <dbReference type="Proteomes" id="UP000473699"/>
    </source>
</evidence>
<feature type="domain" description="HTH crp-type" evidence="5">
    <location>
        <begin position="151"/>
        <end position="219"/>
    </location>
</feature>
<sequence>MSYEALAQCPLFAGIAADRLERAVAALSPRQAEYERDQPILLQGEAPRGLGILLSGAALIVKEDYWGARIVVTTLAPGDLFAEAFFCAGVAEMPVGVVAAEKSRALFGDPAKLLAEGNPDREGRQILDNLMHILARKNLLLLRRLAVISRRTLRDKILTYLSYCAQEAEARSFRIPLDRQGLADYLAADRSALSAELSRMRKEGLIAFRKNFFELKKRFEIAEE</sequence>
<dbReference type="InterPro" id="IPR012318">
    <property type="entry name" value="HTH_CRP"/>
</dbReference>